<keyword evidence="3" id="KW-1185">Reference proteome</keyword>
<dbReference type="EMBL" id="BJWG01000011">
    <property type="protein sequence ID" value="GEL95799.1"/>
    <property type="molecule type" value="Genomic_DNA"/>
</dbReference>
<evidence type="ECO:0000313" key="2">
    <source>
        <dbReference type="EMBL" id="GEL95799.1"/>
    </source>
</evidence>
<organism evidence="2 3">
    <name type="scientific">Cellulomonas composti</name>
    <dbReference type="NCBI Taxonomy" id="266130"/>
    <lineage>
        <taxon>Bacteria</taxon>
        <taxon>Bacillati</taxon>
        <taxon>Actinomycetota</taxon>
        <taxon>Actinomycetes</taxon>
        <taxon>Micrococcales</taxon>
        <taxon>Cellulomonadaceae</taxon>
        <taxon>Cellulomonas</taxon>
    </lineage>
</organism>
<proteinExistence type="predicted"/>
<sequence length="258" mass="26107">MNDELHDLLADLADTVARGAHGLDETAAKRVTTRVRRRRVARQTGTGVAAACAVGALGIGAAQVREGSPSLPAGTPGTTSTPPSRTPTPAPTRAASSDPTVDDDLSDATPQERAAALGPAAGIFWCGEEVGVTIQTRPDADGIVLAADDDLSMVLSAGSSTDTTVEVAGGSYALVGADGTVVGFVVPDDDEPSYASFTPGSSLGLDGPLHLVACEVDGPETGDRLVAWPYVPVVLHDFDAGTAQTVVAIADPRTITVP</sequence>
<evidence type="ECO:0000256" key="1">
    <source>
        <dbReference type="SAM" id="MobiDB-lite"/>
    </source>
</evidence>
<accession>A0A511JDD2</accession>
<dbReference type="RefSeq" id="WP_146843421.1">
    <property type="nucleotide sequence ID" value="NZ_BJWG01000011.1"/>
</dbReference>
<comment type="caution">
    <text evidence="2">The sequence shown here is derived from an EMBL/GenBank/DDBJ whole genome shotgun (WGS) entry which is preliminary data.</text>
</comment>
<protein>
    <submittedName>
        <fullName evidence="2">Uncharacterized protein</fullName>
    </submittedName>
</protein>
<evidence type="ECO:0000313" key="3">
    <source>
        <dbReference type="Proteomes" id="UP000321720"/>
    </source>
</evidence>
<dbReference type="Proteomes" id="UP000321720">
    <property type="component" value="Unassembled WGS sequence"/>
</dbReference>
<feature type="compositionally biased region" description="Low complexity" evidence="1">
    <location>
        <begin position="65"/>
        <end position="83"/>
    </location>
</feature>
<dbReference type="AlphaFoldDB" id="A0A511JDD2"/>
<gene>
    <name evidence="2" type="ORF">CCO02nite_24570</name>
</gene>
<reference evidence="2 3" key="1">
    <citation type="submission" date="2019-07" db="EMBL/GenBank/DDBJ databases">
        <title>Whole genome shotgun sequence of Cellulomonas composti NBRC 100758.</title>
        <authorList>
            <person name="Hosoyama A."/>
            <person name="Uohara A."/>
            <person name="Ohji S."/>
            <person name="Ichikawa N."/>
        </authorList>
    </citation>
    <scope>NUCLEOTIDE SEQUENCE [LARGE SCALE GENOMIC DNA]</scope>
    <source>
        <strain evidence="2 3">NBRC 100758</strain>
    </source>
</reference>
<name>A0A511JDD2_9CELL</name>
<dbReference type="OrthoDB" id="4828821at2"/>
<feature type="region of interest" description="Disordered" evidence="1">
    <location>
        <begin position="65"/>
        <end position="109"/>
    </location>
</feature>